<evidence type="ECO:0000313" key="2">
    <source>
        <dbReference type="EMBL" id="GAA0728374.1"/>
    </source>
</evidence>
<dbReference type="Pfam" id="PF06983">
    <property type="entry name" value="3-dmu-9_3-mt"/>
    <property type="match status" value="1"/>
</dbReference>
<dbReference type="SUPFAM" id="SSF54593">
    <property type="entry name" value="Glyoxalase/Bleomycin resistance protein/Dihydroxybiphenyl dioxygenase"/>
    <property type="match status" value="1"/>
</dbReference>
<name>A0ABN1J4F9_9FLAO</name>
<dbReference type="InterPro" id="IPR029068">
    <property type="entry name" value="Glyas_Bleomycin-R_OHBP_Dase"/>
</dbReference>
<dbReference type="PANTHER" id="PTHR33990">
    <property type="entry name" value="PROTEIN YJDN-RELATED"/>
    <property type="match status" value="1"/>
</dbReference>
<dbReference type="PANTHER" id="PTHR33990:SF4">
    <property type="entry name" value="PHNB-LIKE DOMAIN-CONTAINING PROTEIN"/>
    <property type="match status" value="1"/>
</dbReference>
<evidence type="ECO:0000313" key="3">
    <source>
        <dbReference type="Proteomes" id="UP001501758"/>
    </source>
</evidence>
<dbReference type="PROSITE" id="PS51257">
    <property type="entry name" value="PROKAR_LIPOPROTEIN"/>
    <property type="match status" value="1"/>
</dbReference>
<protein>
    <recommendedName>
        <fullName evidence="1">PhnB-like domain-containing protein</fullName>
    </recommendedName>
</protein>
<dbReference type="Gene3D" id="3.30.720.110">
    <property type="match status" value="1"/>
</dbReference>
<evidence type="ECO:0000259" key="1">
    <source>
        <dbReference type="Pfam" id="PF06983"/>
    </source>
</evidence>
<dbReference type="Proteomes" id="UP001501758">
    <property type="component" value="Unassembled WGS sequence"/>
</dbReference>
<proteinExistence type="predicted"/>
<feature type="domain" description="PhnB-like" evidence="1">
    <location>
        <begin position="54"/>
        <end position="179"/>
    </location>
</feature>
<dbReference type="EMBL" id="BAAAGE010000003">
    <property type="protein sequence ID" value="GAA0728374.1"/>
    <property type="molecule type" value="Genomic_DNA"/>
</dbReference>
<gene>
    <name evidence="2" type="ORF">GCM10009430_37470</name>
</gene>
<comment type="caution">
    <text evidence="2">The sequence shown here is derived from an EMBL/GenBank/DDBJ whole genome shotgun (WGS) entry which is preliminary data.</text>
</comment>
<sequence>MIRVIPLLLLLLITYSCTEVKKEDEKNAELIDLKSKLDSLRTIFHKKQDLENDQIATFLTFQNANAEQAMNFYIALFDNSNIINTKRWGKEGPGKEGTIMHATFNLNGALFMCSDSPAIHEWGFTPAVSNYVECKNEEELQRLFIKLSENGKVMMPLNNYGFSQKFGFVEDQFGVSWQLNLQ</sequence>
<dbReference type="Gene3D" id="3.30.720.100">
    <property type="match status" value="1"/>
</dbReference>
<organism evidence="2 3">
    <name type="scientific">Aquimarina litoralis</name>
    <dbReference type="NCBI Taxonomy" id="584605"/>
    <lineage>
        <taxon>Bacteria</taxon>
        <taxon>Pseudomonadati</taxon>
        <taxon>Bacteroidota</taxon>
        <taxon>Flavobacteriia</taxon>
        <taxon>Flavobacteriales</taxon>
        <taxon>Flavobacteriaceae</taxon>
        <taxon>Aquimarina</taxon>
    </lineage>
</organism>
<dbReference type="CDD" id="cd06588">
    <property type="entry name" value="PhnB_like"/>
    <property type="match status" value="1"/>
</dbReference>
<dbReference type="InterPro" id="IPR028973">
    <property type="entry name" value="PhnB-like"/>
</dbReference>
<accession>A0ABN1J4F9</accession>
<dbReference type="RefSeq" id="WP_343913780.1">
    <property type="nucleotide sequence ID" value="NZ_BAAAGE010000003.1"/>
</dbReference>
<keyword evidence="3" id="KW-1185">Reference proteome</keyword>
<reference evidence="2 3" key="1">
    <citation type="journal article" date="2019" name="Int. J. Syst. Evol. Microbiol.">
        <title>The Global Catalogue of Microorganisms (GCM) 10K type strain sequencing project: providing services to taxonomists for standard genome sequencing and annotation.</title>
        <authorList>
            <consortium name="The Broad Institute Genomics Platform"/>
            <consortium name="The Broad Institute Genome Sequencing Center for Infectious Disease"/>
            <person name="Wu L."/>
            <person name="Ma J."/>
        </authorList>
    </citation>
    <scope>NUCLEOTIDE SEQUENCE [LARGE SCALE GENOMIC DNA]</scope>
    <source>
        <strain evidence="2 3">JCM 15974</strain>
    </source>
</reference>